<organism evidence="2 3">
    <name type="scientific">Luteitalea pratensis</name>
    <dbReference type="NCBI Taxonomy" id="1855912"/>
    <lineage>
        <taxon>Bacteria</taxon>
        <taxon>Pseudomonadati</taxon>
        <taxon>Acidobacteriota</taxon>
        <taxon>Vicinamibacteria</taxon>
        <taxon>Vicinamibacterales</taxon>
        <taxon>Vicinamibacteraceae</taxon>
        <taxon>Luteitalea</taxon>
    </lineage>
</organism>
<feature type="region of interest" description="Disordered" evidence="1">
    <location>
        <begin position="201"/>
        <end position="221"/>
    </location>
</feature>
<name>A0A143PPL7_LUTPR</name>
<protein>
    <submittedName>
        <fullName evidence="2">Uncharacterized protein</fullName>
    </submittedName>
</protein>
<dbReference type="KEGG" id="abac:LuPra_03885"/>
<keyword evidence="3" id="KW-1185">Reference proteome</keyword>
<dbReference type="OrthoDB" id="288439at2"/>
<accession>A0A143PPL7</accession>
<evidence type="ECO:0000313" key="2">
    <source>
        <dbReference type="EMBL" id="AMY10647.1"/>
    </source>
</evidence>
<feature type="region of interest" description="Disordered" evidence="1">
    <location>
        <begin position="1"/>
        <end position="39"/>
    </location>
</feature>
<reference evidence="2 3" key="1">
    <citation type="journal article" date="2016" name="Genome Announc.">
        <title>First Complete Genome Sequence of a Subdivision 6 Acidobacterium Strain.</title>
        <authorList>
            <person name="Huang S."/>
            <person name="Vieira S."/>
            <person name="Bunk B."/>
            <person name="Riedel T."/>
            <person name="Sproer C."/>
            <person name="Overmann J."/>
        </authorList>
    </citation>
    <scope>NUCLEOTIDE SEQUENCE [LARGE SCALE GENOMIC DNA]</scope>
    <source>
        <strain evidence="3">DSM 100886 HEG_-6_39</strain>
    </source>
</reference>
<evidence type="ECO:0000313" key="3">
    <source>
        <dbReference type="Proteomes" id="UP000076079"/>
    </source>
</evidence>
<dbReference type="STRING" id="1855912.LuPra_03885"/>
<dbReference type="Proteomes" id="UP000076079">
    <property type="component" value="Chromosome"/>
</dbReference>
<reference evidence="3" key="2">
    <citation type="submission" date="2016-04" db="EMBL/GenBank/DDBJ databases">
        <title>First Complete Genome Sequence of a Subdivision 6 Acidobacterium.</title>
        <authorList>
            <person name="Huang S."/>
            <person name="Vieira S."/>
            <person name="Bunk B."/>
            <person name="Riedel T."/>
            <person name="Sproeer C."/>
            <person name="Overmann J."/>
        </authorList>
    </citation>
    <scope>NUCLEOTIDE SEQUENCE [LARGE SCALE GENOMIC DNA]</scope>
    <source>
        <strain evidence="3">DSM 100886 HEG_-6_39</strain>
    </source>
</reference>
<dbReference type="EMBL" id="CP015136">
    <property type="protein sequence ID" value="AMY10647.1"/>
    <property type="molecule type" value="Genomic_DNA"/>
</dbReference>
<gene>
    <name evidence="2" type="ORF">LuPra_03885</name>
</gene>
<sequence>MATQKVMPAGPTGSGITTELPGETGLGSGPGTTTSGFGADDGFGTIGVSTQRATREFPRAAGVIDQVKQEASTRVNEQKARAAEGLGSVASAIRQASEHLRAENQTLSTYADKAVDQIQLFADRMRDKDPADMVRDAERFARRNPTAFVGGAFVLGIALARFLKSSGEAQYGDSSLGHRDSDFGDTGITRGADYGSNYGSYGSVSSMGGGISTDPARGITS</sequence>
<proteinExistence type="predicted"/>
<dbReference type="RefSeq" id="WP_157899414.1">
    <property type="nucleotide sequence ID" value="NZ_CP015136.1"/>
</dbReference>
<evidence type="ECO:0000256" key="1">
    <source>
        <dbReference type="SAM" id="MobiDB-lite"/>
    </source>
</evidence>
<dbReference type="AlphaFoldDB" id="A0A143PPL7"/>